<evidence type="ECO:0000256" key="4">
    <source>
        <dbReference type="ARBA" id="ARBA00023319"/>
    </source>
</evidence>
<proteinExistence type="predicted"/>
<organism evidence="7 8">
    <name type="scientific">Rattus norvegicus</name>
    <name type="common">Rat</name>
    <dbReference type="NCBI Taxonomy" id="10116"/>
    <lineage>
        <taxon>Eukaryota</taxon>
        <taxon>Metazoa</taxon>
        <taxon>Chordata</taxon>
        <taxon>Craniata</taxon>
        <taxon>Vertebrata</taxon>
        <taxon>Euteleostomi</taxon>
        <taxon>Mammalia</taxon>
        <taxon>Eutheria</taxon>
        <taxon>Euarchontoglires</taxon>
        <taxon>Glires</taxon>
        <taxon>Rodentia</taxon>
        <taxon>Myomorpha</taxon>
        <taxon>Muroidea</taxon>
        <taxon>Muridae</taxon>
        <taxon>Murinae</taxon>
        <taxon>Rattus</taxon>
    </lineage>
</organism>
<dbReference type="InterPro" id="IPR013106">
    <property type="entry name" value="Ig_V-set"/>
</dbReference>
<evidence type="ECO:0000256" key="2">
    <source>
        <dbReference type="ARBA" id="ARBA00022859"/>
    </source>
</evidence>
<dbReference type="Proteomes" id="UP000234681">
    <property type="component" value="Chromosome 4"/>
</dbReference>
<dbReference type="AlphaFoldDB" id="A6IF01"/>
<keyword evidence="4" id="KW-0393">Immunoglobulin domain</keyword>
<gene>
    <name evidence="7" type="ORF">rCG_64544</name>
</gene>
<protein>
    <submittedName>
        <fullName evidence="7">RCG64544</fullName>
    </submittedName>
</protein>
<dbReference type="EMBL" id="CH473959">
    <property type="protein sequence ID" value="EDM15438.1"/>
    <property type="molecule type" value="Genomic_DNA"/>
</dbReference>
<keyword evidence="1 5" id="KW-0732">Signal</keyword>
<evidence type="ECO:0000256" key="1">
    <source>
        <dbReference type="ARBA" id="ARBA00022729"/>
    </source>
</evidence>
<keyword evidence="2" id="KW-0391">Immunity</keyword>
<dbReference type="InterPro" id="IPR036179">
    <property type="entry name" value="Ig-like_dom_sf"/>
</dbReference>
<evidence type="ECO:0000313" key="7">
    <source>
        <dbReference type="EMBL" id="EDM15438.1"/>
    </source>
</evidence>
<evidence type="ECO:0000259" key="6">
    <source>
        <dbReference type="Pfam" id="PF07686"/>
    </source>
</evidence>
<dbReference type="InterPro" id="IPR050413">
    <property type="entry name" value="TCR_beta_variable"/>
</dbReference>
<feature type="signal peptide" evidence="5">
    <location>
        <begin position="1"/>
        <end position="21"/>
    </location>
</feature>
<dbReference type="PANTHER" id="PTHR23268:SF40">
    <property type="entry name" value="T CELL RECEPTOR BETA VARIABLE 4-1"/>
    <property type="match status" value="1"/>
</dbReference>
<feature type="domain" description="Immunoglobulin V-set" evidence="6">
    <location>
        <begin position="26"/>
        <end position="106"/>
    </location>
</feature>
<accession>A6IF01</accession>
<dbReference type="InterPro" id="IPR013783">
    <property type="entry name" value="Ig-like_fold"/>
</dbReference>
<dbReference type="Gene3D" id="2.60.40.10">
    <property type="entry name" value="Immunoglobulins"/>
    <property type="match status" value="1"/>
</dbReference>
<dbReference type="PANTHER" id="PTHR23268">
    <property type="entry name" value="T-CELL RECEPTOR BETA CHAIN"/>
    <property type="match status" value="1"/>
</dbReference>
<evidence type="ECO:0000313" key="8">
    <source>
        <dbReference type="Proteomes" id="UP000234681"/>
    </source>
</evidence>
<name>A6IF01_RAT</name>
<reference evidence="8" key="1">
    <citation type="submission" date="2005-09" db="EMBL/GenBank/DDBJ databases">
        <authorList>
            <person name="Mural R.J."/>
            <person name="Li P.W."/>
            <person name="Adams M.D."/>
            <person name="Amanatides P.G."/>
            <person name="Baden-Tillson H."/>
            <person name="Barnstead M."/>
            <person name="Chin S.H."/>
            <person name="Dew I."/>
            <person name="Evans C.A."/>
            <person name="Ferriera S."/>
            <person name="Flanigan M."/>
            <person name="Fosler C."/>
            <person name="Glodek A."/>
            <person name="Gu Z."/>
            <person name="Holt R.A."/>
            <person name="Jennings D."/>
            <person name="Kraft C.L."/>
            <person name="Lu F."/>
            <person name="Nguyen T."/>
            <person name="Nusskern D.R."/>
            <person name="Pfannkoch C.M."/>
            <person name="Sitter C."/>
            <person name="Sutton G.G."/>
            <person name="Venter J.C."/>
            <person name="Wang Z."/>
            <person name="Woodage T."/>
            <person name="Zheng X.H."/>
            <person name="Zhong F."/>
        </authorList>
    </citation>
    <scope>NUCLEOTIDE SEQUENCE [LARGE SCALE GENOMIC DNA]</scope>
    <source>
        <strain>BN</strain>
        <strain evidence="8">Sprague-Dawley</strain>
    </source>
</reference>
<dbReference type="GO" id="GO:0002250">
    <property type="term" value="P:adaptive immune response"/>
    <property type="evidence" value="ECO:0007669"/>
    <property type="project" value="UniProtKB-KW"/>
</dbReference>
<dbReference type="SUPFAM" id="SSF48726">
    <property type="entry name" value="Immunoglobulin"/>
    <property type="match status" value="1"/>
</dbReference>
<sequence length="106" mass="12104">MGYTLFSCLVLCLLVAGPVDPKIIQKPKFLVAVTGSERILICEQHLGHNAMYWYRQSAKKSLELMFSYSYQKLMDNQTIPSRFQPHNSEKLLDLQITALKPEDVAT</sequence>
<feature type="non-terminal residue" evidence="7">
    <location>
        <position position="106"/>
    </location>
</feature>
<evidence type="ECO:0000256" key="3">
    <source>
        <dbReference type="ARBA" id="ARBA00023130"/>
    </source>
</evidence>
<dbReference type="Pfam" id="PF07686">
    <property type="entry name" value="V-set"/>
    <property type="match status" value="1"/>
</dbReference>
<keyword evidence="3" id="KW-1064">Adaptive immunity</keyword>
<feature type="chain" id="PRO_5039905762" evidence="5">
    <location>
        <begin position="22"/>
        <end position="106"/>
    </location>
</feature>
<evidence type="ECO:0000256" key="5">
    <source>
        <dbReference type="SAM" id="SignalP"/>
    </source>
</evidence>